<sequence length="673" mass="77510">MTRVSTWKVIKTVSSFFQTDCYVSLSLPTASSETVRTKTIKNCKDPIWNETFCFRIQSQVKNVLELKVYDENAITKDDLLFTVLFDVAKIQLGETVHLTFRLNPEVRNKIPCVVILNYLSSLSVHFPTSVGRDECGRCPNISLQVELKETEVKGVRRWQLSACVALWRSMYLERVNTVTGDTHRYVLYHQLIANFLASLKSRNLDVRLEFDLCMEEKNFLQKRRKLVASALKKALHLERDLQDHEVPVVAVMTTGGGTRALTSLLGNLLGLQKLDLLDAISYITGLLYESAGHMTKCKLSCFSLESLKYYDRELNLRKQEGYQISSIDLWGLLLEKALSNGVKNNHKLSDERQALNQGQNPLPIYMILNIKDDYSLSEFKEWVEFTPYEVGFLKYGAFIRAEDFGSKFFMGRLMKKLPESRICLWSNVFSYNLLDAWHSSDPSERCSLRCTQHRAVDVGCRSNRKVIYFIIISSFISQTENILLLWRITHHKKYFLLDTVLENFPNQLTETAEFLCLADTAGYIDISYPPLMRPERKVDVVLHLNYSSGSQTSYFLKQGIPFPKIHLSEEEKKNLKECYIFEDAETPEAPTVVFFPLVNDTFRKYKEPGVERSPAEMAEGNVDVSSLFSPYCINSFTYTEDQFDKLVKLTSYNIQNNKHLILQALKESRPVDE</sequence>
<feature type="domain" description="PLA2c" evidence="12">
    <location>
        <begin position="198"/>
        <end position="673"/>
    </location>
</feature>
<dbReference type="EC" id="3.1.1.4" evidence="2 10"/>
<evidence type="ECO:0000256" key="3">
    <source>
        <dbReference type="ARBA" id="ARBA00022490"/>
    </source>
</evidence>
<keyword evidence="3 10" id="KW-0963">Cytoplasm</keyword>
<keyword evidence="5 9" id="KW-0378">Hydrolase</keyword>
<evidence type="ECO:0000256" key="7">
    <source>
        <dbReference type="ARBA" id="ARBA00022963"/>
    </source>
</evidence>
<dbReference type="InterPro" id="IPR016035">
    <property type="entry name" value="Acyl_Trfase/lysoPLipase"/>
</dbReference>
<dbReference type="AlphaFoldDB" id="A0A8B9QSG1"/>
<dbReference type="GO" id="GO:0046475">
    <property type="term" value="P:glycerophospholipid catabolic process"/>
    <property type="evidence" value="ECO:0007669"/>
    <property type="project" value="TreeGrafter"/>
</dbReference>
<dbReference type="InterPro" id="IPR000008">
    <property type="entry name" value="C2_dom"/>
</dbReference>
<dbReference type="PROSITE" id="PS50004">
    <property type="entry name" value="C2"/>
    <property type="match status" value="1"/>
</dbReference>
<evidence type="ECO:0000256" key="8">
    <source>
        <dbReference type="ARBA" id="ARBA00023098"/>
    </source>
</evidence>
<evidence type="ECO:0000256" key="9">
    <source>
        <dbReference type="PROSITE-ProRule" id="PRU00555"/>
    </source>
</evidence>
<accession>A0A8B9QSG1</accession>
<dbReference type="Pfam" id="PF00168">
    <property type="entry name" value="C2"/>
    <property type="match status" value="1"/>
</dbReference>
<feature type="domain" description="C2" evidence="11">
    <location>
        <begin position="1"/>
        <end position="100"/>
    </location>
</feature>
<protein>
    <recommendedName>
        <fullName evidence="2 10">Phospholipase A2</fullName>
        <ecNumber evidence="2 10">3.1.1.4</ecNumber>
    </recommendedName>
</protein>
<dbReference type="InterPro" id="IPR035892">
    <property type="entry name" value="C2_domain_sf"/>
</dbReference>
<evidence type="ECO:0000256" key="5">
    <source>
        <dbReference type="ARBA" id="ARBA00022801"/>
    </source>
</evidence>
<dbReference type="GO" id="GO:0047498">
    <property type="term" value="F:calcium-dependent phospholipase A2 activity"/>
    <property type="evidence" value="ECO:0007669"/>
    <property type="project" value="TreeGrafter"/>
</dbReference>
<dbReference type="Ensembl" id="ENSAPLT00020001834.1">
    <property type="protein sequence ID" value="ENSAPLP00020001709.1"/>
    <property type="gene ID" value="ENSAPLG00020001242.1"/>
</dbReference>
<dbReference type="PANTHER" id="PTHR10728:SF63">
    <property type="entry name" value="PHOSPHOLIPASE A2"/>
    <property type="match status" value="1"/>
</dbReference>
<dbReference type="Proteomes" id="UP000694400">
    <property type="component" value="Chromosome 5"/>
</dbReference>
<dbReference type="Pfam" id="PF01735">
    <property type="entry name" value="PLA2_B"/>
    <property type="match status" value="1"/>
</dbReference>
<evidence type="ECO:0000313" key="14">
    <source>
        <dbReference type="Proteomes" id="UP000694400"/>
    </source>
</evidence>
<evidence type="ECO:0000256" key="2">
    <source>
        <dbReference type="ARBA" id="ARBA00013278"/>
    </source>
</evidence>
<keyword evidence="8 9" id="KW-0443">Lipid metabolism</keyword>
<reference evidence="13" key="2">
    <citation type="submission" date="2025-08" db="UniProtKB">
        <authorList>
            <consortium name="Ensembl"/>
        </authorList>
    </citation>
    <scope>IDENTIFICATION</scope>
</reference>
<dbReference type="SUPFAM" id="SSF49562">
    <property type="entry name" value="C2 domain (Calcium/lipid-binding domain, CaLB)"/>
    <property type="match status" value="1"/>
</dbReference>
<dbReference type="GO" id="GO:0005509">
    <property type="term" value="F:calcium ion binding"/>
    <property type="evidence" value="ECO:0007669"/>
    <property type="project" value="TreeGrafter"/>
</dbReference>
<reference evidence="13" key="3">
    <citation type="submission" date="2025-09" db="UniProtKB">
        <authorList>
            <consortium name="Ensembl"/>
        </authorList>
    </citation>
    <scope>IDENTIFICATION</scope>
</reference>
<dbReference type="SMART" id="SM00022">
    <property type="entry name" value="PLAc"/>
    <property type="match status" value="1"/>
</dbReference>
<evidence type="ECO:0000256" key="10">
    <source>
        <dbReference type="RuleBase" id="RU362102"/>
    </source>
</evidence>
<reference evidence="13" key="1">
    <citation type="submission" date="2019-08" db="EMBL/GenBank/DDBJ databases">
        <title>Three high-quality genomes provides insights into domestication of ducks.</title>
        <authorList>
            <person name="Hou Z.C."/>
            <person name="Zhu F."/>
            <person name="Yin Z.T."/>
            <person name="Zhang F."/>
        </authorList>
    </citation>
    <scope>NUCLEOTIDE SEQUENCE [LARGE SCALE GENOMIC DNA]</scope>
</reference>
<evidence type="ECO:0000259" key="12">
    <source>
        <dbReference type="PROSITE" id="PS51210"/>
    </source>
</evidence>
<keyword evidence="6 10" id="KW-0106">Calcium</keyword>
<comment type="catalytic activity">
    <reaction evidence="10">
        <text>a 1,2-diacyl-sn-glycero-3-phosphocholine + H2O = a 1-acyl-sn-glycero-3-phosphocholine + a fatty acid + H(+)</text>
        <dbReference type="Rhea" id="RHEA:15801"/>
        <dbReference type="ChEBI" id="CHEBI:15377"/>
        <dbReference type="ChEBI" id="CHEBI:15378"/>
        <dbReference type="ChEBI" id="CHEBI:28868"/>
        <dbReference type="ChEBI" id="CHEBI:57643"/>
        <dbReference type="ChEBI" id="CHEBI:58168"/>
        <dbReference type="EC" id="3.1.1.4"/>
    </reaction>
</comment>
<name>A0A8B9QSG1_ANAPL</name>
<dbReference type="InterPro" id="IPR002642">
    <property type="entry name" value="LysoPLipase_cat_dom"/>
</dbReference>
<keyword evidence="4 10" id="KW-0479">Metal-binding</keyword>
<evidence type="ECO:0000256" key="6">
    <source>
        <dbReference type="ARBA" id="ARBA00022837"/>
    </source>
</evidence>
<proteinExistence type="predicted"/>
<dbReference type="Gene3D" id="2.60.40.150">
    <property type="entry name" value="C2 domain"/>
    <property type="match status" value="1"/>
</dbReference>
<dbReference type="GO" id="GO:0005544">
    <property type="term" value="F:calcium-dependent phospholipid binding"/>
    <property type="evidence" value="ECO:0007669"/>
    <property type="project" value="TreeGrafter"/>
</dbReference>
<evidence type="ECO:0000256" key="1">
    <source>
        <dbReference type="ARBA" id="ARBA00004496"/>
    </source>
</evidence>
<dbReference type="Gene3D" id="3.40.1090.10">
    <property type="entry name" value="Cytosolic phospholipase A2 catalytic domain"/>
    <property type="match status" value="1"/>
</dbReference>
<dbReference type="PANTHER" id="PTHR10728">
    <property type="entry name" value="CYTOSOLIC PHOSPHOLIPASE A2"/>
    <property type="match status" value="1"/>
</dbReference>
<comment type="domain">
    <text evidence="10">The N-terminal C2 domain associates with lipid membranes upon calcium binding.</text>
</comment>
<evidence type="ECO:0000259" key="11">
    <source>
        <dbReference type="PROSITE" id="PS50004"/>
    </source>
</evidence>
<dbReference type="FunFam" id="2.60.40.150:FF:000030">
    <property type="entry name" value="Phospholipase A2"/>
    <property type="match status" value="1"/>
</dbReference>
<dbReference type="GO" id="GO:0005829">
    <property type="term" value="C:cytosol"/>
    <property type="evidence" value="ECO:0007669"/>
    <property type="project" value="TreeGrafter"/>
</dbReference>
<evidence type="ECO:0000256" key="4">
    <source>
        <dbReference type="ARBA" id="ARBA00022723"/>
    </source>
</evidence>
<organism evidence="13 14">
    <name type="scientific">Anas platyrhynchos</name>
    <name type="common">Mallard</name>
    <name type="synonym">Anas boschas</name>
    <dbReference type="NCBI Taxonomy" id="8839"/>
    <lineage>
        <taxon>Eukaryota</taxon>
        <taxon>Metazoa</taxon>
        <taxon>Chordata</taxon>
        <taxon>Craniata</taxon>
        <taxon>Vertebrata</taxon>
        <taxon>Euteleostomi</taxon>
        <taxon>Archelosauria</taxon>
        <taxon>Archosauria</taxon>
        <taxon>Dinosauria</taxon>
        <taxon>Saurischia</taxon>
        <taxon>Theropoda</taxon>
        <taxon>Coelurosauria</taxon>
        <taxon>Aves</taxon>
        <taxon>Neognathae</taxon>
        <taxon>Galloanserae</taxon>
        <taxon>Anseriformes</taxon>
        <taxon>Anatidae</taxon>
        <taxon>Anatinae</taxon>
        <taxon>Anas</taxon>
    </lineage>
</organism>
<keyword evidence="7 9" id="KW-0442">Lipid degradation</keyword>
<dbReference type="SMART" id="SM00239">
    <property type="entry name" value="C2"/>
    <property type="match status" value="1"/>
</dbReference>
<dbReference type="PROSITE" id="PS51210">
    <property type="entry name" value="PLA2C"/>
    <property type="match status" value="1"/>
</dbReference>
<evidence type="ECO:0000313" key="13">
    <source>
        <dbReference type="Ensembl" id="ENSAPLP00020001709.1"/>
    </source>
</evidence>
<comment type="subcellular location">
    <subcellularLocation>
        <location evidence="1">Cytoplasm</location>
    </subcellularLocation>
</comment>
<dbReference type="SUPFAM" id="SSF52151">
    <property type="entry name" value="FabD/lysophospholipase-like"/>
    <property type="match status" value="1"/>
</dbReference>